<dbReference type="Proteomes" id="UP001064048">
    <property type="component" value="Chromosome 12"/>
</dbReference>
<dbReference type="EMBL" id="CM046112">
    <property type="protein sequence ID" value="KAI8428712.1"/>
    <property type="molecule type" value="Genomic_DNA"/>
</dbReference>
<evidence type="ECO:0000313" key="2">
    <source>
        <dbReference type="Proteomes" id="UP001064048"/>
    </source>
</evidence>
<accession>A0ACC0JWZ8</accession>
<name>A0ACC0JWZ8_CHOFU</name>
<gene>
    <name evidence="1" type="ORF">MSG28_007413</name>
</gene>
<organism evidence="1 2">
    <name type="scientific">Choristoneura fumiferana</name>
    <name type="common">Spruce budworm moth</name>
    <name type="synonym">Archips fumiferana</name>
    <dbReference type="NCBI Taxonomy" id="7141"/>
    <lineage>
        <taxon>Eukaryota</taxon>
        <taxon>Metazoa</taxon>
        <taxon>Ecdysozoa</taxon>
        <taxon>Arthropoda</taxon>
        <taxon>Hexapoda</taxon>
        <taxon>Insecta</taxon>
        <taxon>Pterygota</taxon>
        <taxon>Neoptera</taxon>
        <taxon>Endopterygota</taxon>
        <taxon>Lepidoptera</taxon>
        <taxon>Glossata</taxon>
        <taxon>Ditrysia</taxon>
        <taxon>Tortricoidea</taxon>
        <taxon>Tortricidae</taxon>
        <taxon>Tortricinae</taxon>
        <taxon>Choristoneura</taxon>
    </lineage>
</organism>
<proteinExistence type="predicted"/>
<keyword evidence="2" id="KW-1185">Reference proteome</keyword>
<reference evidence="1 2" key="1">
    <citation type="journal article" date="2022" name="Genome Biol. Evol.">
        <title>The Spruce Budworm Genome: Reconstructing the Evolutionary History of Antifreeze Proteins.</title>
        <authorList>
            <person name="Beliveau C."/>
            <person name="Gagne P."/>
            <person name="Picq S."/>
            <person name="Vernygora O."/>
            <person name="Keeling C.I."/>
            <person name="Pinkney K."/>
            <person name="Doucet D."/>
            <person name="Wen F."/>
            <person name="Johnston J.S."/>
            <person name="Maaroufi H."/>
            <person name="Boyle B."/>
            <person name="Laroche J."/>
            <person name="Dewar K."/>
            <person name="Juretic N."/>
            <person name="Blackburn G."/>
            <person name="Nisole A."/>
            <person name="Brunet B."/>
            <person name="Brandao M."/>
            <person name="Lumley L."/>
            <person name="Duan J."/>
            <person name="Quan G."/>
            <person name="Lucarotti C.J."/>
            <person name="Roe A.D."/>
            <person name="Sperling F.A.H."/>
            <person name="Levesque R.C."/>
            <person name="Cusson M."/>
        </authorList>
    </citation>
    <scope>NUCLEOTIDE SEQUENCE [LARGE SCALE GENOMIC DNA]</scope>
    <source>
        <strain evidence="1">Glfc:IPQL:Cfum</strain>
    </source>
</reference>
<protein>
    <submittedName>
        <fullName evidence="1">Uncharacterized protein</fullName>
    </submittedName>
</protein>
<comment type="caution">
    <text evidence="1">The sequence shown here is derived from an EMBL/GenBank/DDBJ whole genome shotgun (WGS) entry which is preliminary data.</text>
</comment>
<sequence>MGTLEERPLKQDSVPAKKSLREKIKYVKDNITIEPALACYVIPGALTRLATQNLNLDKACRVNLNYGDEVCDSLIARESNKYLKQELAVQELVASMEDESSDVCGFLKSFFDIKHVKDTLVVAFRNGPNNRRLKSSMILVCVVLVHGASYAMISKLAMQDLNLEKACVVKLRYGEEICRLLIKRKSNLTEYEREVQKIVSYIESWKSVSQTVVLAILLMFMGAWSDRTGDRKICILLPIIGDSLITAVTVSALITLQKDTVSVVTRRRQGDLRLKIILNLLVVAFIYGQSHAALFSISVFSKWWGFDDSTLCLISVVSQFVGSIYTSFVHTDFQMFLVPIVEILNATTFTSLRSMASKLVTSEESGKINSLFSLVEMLASLVFDPIYTSLYAATVKNFTGAVHLLSAAIAVPAVGVVLWFFVRHRQDLKRNQQQLHEHRLVCLSSEKSEI</sequence>
<evidence type="ECO:0000313" key="1">
    <source>
        <dbReference type="EMBL" id="KAI8428712.1"/>
    </source>
</evidence>